<evidence type="ECO:0000256" key="1">
    <source>
        <dbReference type="ARBA" id="ARBA00004651"/>
    </source>
</evidence>
<keyword evidence="4" id="KW-1003">Cell membrane</keyword>
<evidence type="ECO:0000313" key="13">
    <source>
        <dbReference type="EMBL" id="KHN78398.1"/>
    </source>
</evidence>
<keyword evidence="6 9" id="KW-1133">Transmembrane helix</keyword>
<dbReference type="EMBL" id="JPKZ01002100">
    <property type="protein sequence ID" value="KHN78398.1"/>
    <property type="molecule type" value="Genomic_DNA"/>
</dbReference>
<dbReference type="GO" id="GO:0008509">
    <property type="term" value="F:monoatomic anion transmembrane transporter activity"/>
    <property type="evidence" value="ECO:0007669"/>
    <property type="project" value="InterPro"/>
</dbReference>
<keyword evidence="14" id="KW-1185">Reference proteome</keyword>
<dbReference type="SUPFAM" id="SSF55804">
    <property type="entry name" value="Phoshotransferase/anion transport protein"/>
    <property type="match status" value="1"/>
</dbReference>
<feature type="transmembrane region" description="Helical" evidence="9">
    <location>
        <begin position="576"/>
        <end position="601"/>
    </location>
</feature>
<evidence type="ECO:0000313" key="14">
    <source>
        <dbReference type="Proteomes" id="UP000031036"/>
    </source>
</evidence>
<feature type="domain" description="Band 3 cytoplasmic" evidence="12">
    <location>
        <begin position="142"/>
        <end position="252"/>
    </location>
</feature>
<feature type="transmembrane region" description="Helical" evidence="9">
    <location>
        <begin position="607"/>
        <end position="625"/>
    </location>
</feature>
<dbReference type="AlphaFoldDB" id="A0A0B2VA46"/>
<feature type="transmembrane region" description="Helical" evidence="9">
    <location>
        <begin position="970"/>
        <end position="988"/>
    </location>
</feature>
<feature type="transmembrane region" description="Helical" evidence="9">
    <location>
        <begin position="522"/>
        <end position="539"/>
    </location>
</feature>
<dbReference type="Pfam" id="PF07565">
    <property type="entry name" value="Band_3_cyto"/>
    <property type="match status" value="2"/>
</dbReference>
<dbReference type="Gene3D" id="3.40.930.10">
    <property type="entry name" value="Mannitol-specific EII, Chain A"/>
    <property type="match status" value="1"/>
</dbReference>
<feature type="compositionally biased region" description="Basic and acidic residues" evidence="10">
    <location>
        <begin position="7"/>
        <end position="22"/>
    </location>
</feature>
<keyword evidence="5 9" id="KW-0812">Transmembrane</keyword>
<dbReference type="OMA" id="FWVAVWI"/>
<dbReference type="OrthoDB" id="1735926at2759"/>
<feature type="region of interest" description="Disordered" evidence="10">
    <location>
        <begin position="1"/>
        <end position="22"/>
    </location>
</feature>
<sequence length="1046" mass="117221">MIFLSPDCEKMSDDAKSEHVPPRDMLGLVGSTQQFQLNELLFPDLKDMNSETNLLSGLKNESGKMPLRGSHGGPDFRGSQSSIRRRKSITEEYPRPSVFGGQDLLLDPLYATQTLQVGNHPESPIHNVRQVLEAHPDGNPLLYTEMLQMDTSDDDDELHWKQVCRWIKYEQSVEGDGTRFSKPHITLLSVLGLLQLKNCLRKGVIILDAELRTFKEISDMLCAAWVERGQINEDNSLAIKDILNATKLHLIGKRLRPAGEQKRGEKISLIRSDASIDDACANGEETIAEYETRQLKKIAAGTNAAVVLIGRVNALDKPVCALVRLSKPKVLYPEVPNIPLPVHFIFVLLNPHDHYSNETMSVGRTMGALFSDEIFRKVATYSLEPFTIADALEEFFAQVIAIPPGNCSTETRWEPHETSEQEARSVGMLYACYDDPFDEEPPVEEEKVSHSDIVRTGRLFGGLFEDIKRKAPFFASDFTDFFRGRLSQSLAAAIFLFFANVTSIITFGAVMERALHHQVVSIENILCGGISGVIFGLFSGQPLNILSATGPTLVFETILFDFCITNGWEFLPFRFWVGIWISVVLLLLVATDMSALVGLITRFTEEAFATLISVVFIIQSFEKLLEISHDAPIIADPRVVFESPCICHLNEVMVDSNITVRMKLTDIDAEECTRRGGEAIGLQCHFKPDVYMLSILLTFGTFALTYGLNIFRRTPYFGSTIRNSISDFGVFIAIVVMTSVSHFVGLDVPVLNIPASFRPTLDRSWLIDPFKIEGWYVVAVAVLPATFYTILIVMDQQITAVIINRKDNKLRKGYGYHLDLLTIAGLVVICSALGLPFYVAATVLSVMHVDSLRLQSETSAPGEKAQFLGVKEQRLTSVLAHVLIGLSVFLTPLIRLVPLPVLIGVFLYMGVVSMLGLQFVQRISMLFMPIKYQPDYTWLRMVRMRRVHLFTFLQILSIVGLFVVKYTKYISMMFPLMLVFMVILRMFALEKIFTKQELTALDDIVPSFRSVVSPGKRSREGDAGAEELETLNKLEDGRKKNLNGNH</sequence>
<accession>A0A0B2VA46</accession>
<dbReference type="GO" id="GO:0005886">
    <property type="term" value="C:plasma membrane"/>
    <property type="evidence" value="ECO:0007669"/>
    <property type="project" value="UniProtKB-SubCell"/>
</dbReference>
<feature type="transmembrane region" description="Helical" evidence="9">
    <location>
        <begin position="947"/>
        <end position="964"/>
    </location>
</feature>
<comment type="similarity">
    <text evidence="2 9">Belongs to the anion exchanger (TC 2.A.31) family.</text>
</comment>
<dbReference type="InterPro" id="IPR003020">
    <property type="entry name" value="HCO3_transpt_euk"/>
</dbReference>
<feature type="domain" description="Band 3 cytoplasmic" evidence="12">
    <location>
        <begin position="280"/>
        <end position="407"/>
    </location>
</feature>
<organism evidence="13 14">
    <name type="scientific">Toxocara canis</name>
    <name type="common">Canine roundworm</name>
    <dbReference type="NCBI Taxonomy" id="6265"/>
    <lineage>
        <taxon>Eukaryota</taxon>
        <taxon>Metazoa</taxon>
        <taxon>Ecdysozoa</taxon>
        <taxon>Nematoda</taxon>
        <taxon>Chromadorea</taxon>
        <taxon>Rhabditida</taxon>
        <taxon>Spirurina</taxon>
        <taxon>Ascaridomorpha</taxon>
        <taxon>Ascaridoidea</taxon>
        <taxon>Toxocaridae</taxon>
        <taxon>Toxocara</taxon>
    </lineage>
</organism>
<feature type="transmembrane region" description="Helical" evidence="9">
    <location>
        <begin position="774"/>
        <end position="794"/>
    </location>
</feature>
<comment type="subcellular location">
    <subcellularLocation>
        <location evidence="1">Cell membrane</location>
        <topology evidence="1">Multi-pass membrane protein</topology>
    </subcellularLocation>
    <subcellularLocation>
        <location evidence="9">Membrane</location>
        <topology evidence="9">Multi-pass membrane protein</topology>
    </subcellularLocation>
</comment>
<evidence type="ECO:0000256" key="8">
    <source>
        <dbReference type="ARBA" id="ARBA00023136"/>
    </source>
</evidence>
<dbReference type="GO" id="GO:0051453">
    <property type="term" value="P:regulation of intracellular pH"/>
    <property type="evidence" value="ECO:0007669"/>
    <property type="project" value="TreeGrafter"/>
</dbReference>
<evidence type="ECO:0000256" key="9">
    <source>
        <dbReference type="RuleBase" id="RU362035"/>
    </source>
</evidence>
<dbReference type="InterPro" id="IPR011531">
    <property type="entry name" value="HCO3_transpt-like_TM_dom"/>
</dbReference>
<dbReference type="GO" id="GO:0005452">
    <property type="term" value="F:solute:inorganic anion antiporter activity"/>
    <property type="evidence" value="ECO:0007669"/>
    <property type="project" value="InterPro"/>
</dbReference>
<protein>
    <recommendedName>
        <fullName evidence="9">Anion exchange protein</fullName>
    </recommendedName>
</protein>
<dbReference type="PANTHER" id="PTHR11453">
    <property type="entry name" value="ANION EXCHANGE PROTEIN"/>
    <property type="match status" value="1"/>
</dbReference>
<dbReference type="InterPro" id="IPR013769">
    <property type="entry name" value="Band3_cytoplasmic_dom"/>
</dbReference>
<evidence type="ECO:0000256" key="4">
    <source>
        <dbReference type="ARBA" id="ARBA00022475"/>
    </source>
</evidence>
<evidence type="ECO:0000256" key="6">
    <source>
        <dbReference type="ARBA" id="ARBA00022989"/>
    </source>
</evidence>
<dbReference type="PRINTS" id="PR01231">
    <property type="entry name" value="HCO3TRNSPORT"/>
</dbReference>
<feature type="region of interest" description="Disordered" evidence="10">
    <location>
        <begin position="58"/>
        <end position="92"/>
    </location>
</feature>
<evidence type="ECO:0000256" key="2">
    <source>
        <dbReference type="ARBA" id="ARBA00010993"/>
    </source>
</evidence>
<keyword evidence="8 9" id="KW-0472">Membrane</keyword>
<feature type="transmembrane region" description="Helical" evidence="9">
    <location>
        <begin position="900"/>
        <end position="920"/>
    </location>
</feature>
<gene>
    <name evidence="13" type="primary">SLC4A4</name>
    <name evidence="13" type="ORF">Tcan_06953</name>
</gene>
<name>A0A0B2VA46_TOXCA</name>
<feature type="transmembrane region" description="Helical" evidence="9">
    <location>
        <begin position="728"/>
        <end position="753"/>
    </location>
</feature>
<evidence type="ECO:0000256" key="7">
    <source>
        <dbReference type="ARBA" id="ARBA00023065"/>
    </source>
</evidence>
<evidence type="ECO:0000256" key="10">
    <source>
        <dbReference type="SAM" id="MobiDB-lite"/>
    </source>
</evidence>
<proteinExistence type="inferred from homology"/>
<reference evidence="13 14" key="1">
    <citation type="submission" date="2014-11" db="EMBL/GenBank/DDBJ databases">
        <title>Genetic blueprint of the zoonotic pathogen Toxocara canis.</title>
        <authorList>
            <person name="Zhu X.-Q."/>
            <person name="Korhonen P.K."/>
            <person name="Cai H."/>
            <person name="Young N.D."/>
            <person name="Nejsum P."/>
            <person name="von Samson-Himmelstjerna G."/>
            <person name="Boag P.R."/>
            <person name="Tan P."/>
            <person name="Li Q."/>
            <person name="Min J."/>
            <person name="Yang Y."/>
            <person name="Wang X."/>
            <person name="Fang X."/>
            <person name="Hall R.S."/>
            <person name="Hofmann A."/>
            <person name="Sternberg P.W."/>
            <person name="Jex A.R."/>
            <person name="Gasser R.B."/>
        </authorList>
    </citation>
    <scope>NUCLEOTIDE SEQUENCE [LARGE SCALE GENOMIC DNA]</scope>
    <source>
        <strain evidence="13">PN_DK_2014</strain>
    </source>
</reference>
<feature type="domain" description="Bicarbonate transporter-like transmembrane" evidence="11">
    <location>
        <begin position="458"/>
        <end position="1005"/>
    </location>
</feature>
<dbReference type="PANTHER" id="PTHR11453:SF36">
    <property type="entry name" value="ANION EXCHANGE PROTEIN"/>
    <property type="match status" value="1"/>
</dbReference>
<keyword evidence="3 9" id="KW-0813">Transport</keyword>
<evidence type="ECO:0000256" key="3">
    <source>
        <dbReference type="ARBA" id="ARBA00022448"/>
    </source>
</evidence>
<evidence type="ECO:0000259" key="12">
    <source>
        <dbReference type="Pfam" id="PF07565"/>
    </source>
</evidence>
<keyword evidence="7 9" id="KW-0406">Ion transport</keyword>
<dbReference type="Gene3D" id="1.10.287.570">
    <property type="entry name" value="Helical hairpin bin"/>
    <property type="match status" value="1"/>
</dbReference>
<dbReference type="STRING" id="6265.A0A0B2VA46"/>
<feature type="transmembrane region" description="Helical" evidence="9">
    <location>
        <begin position="814"/>
        <end position="847"/>
    </location>
</feature>
<dbReference type="InterPro" id="IPR016152">
    <property type="entry name" value="PTrfase/Anion_transptr"/>
</dbReference>
<feature type="transmembrane region" description="Helical" evidence="9">
    <location>
        <begin position="490"/>
        <end position="510"/>
    </location>
</feature>
<dbReference type="GO" id="GO:0008510">
    <property type="term" value="F:sodium:bicarbonate symporter activity"/>
    <property type="evidence" value="ECO:0007669"/>
    <property type="project" value="TreeGrafter"/>
</dbReference>
<evidence type="ECO:0000259" key="11">
    <source>
        <dbReference type="Pfam" id="PF00955"/>
    </source>
</evidence>
<dbReference type="Proteomes" id="UP000031036">
    <property type="component" value="Unassembled WGS sequence"/>
</dbReference>
<dbReference type="NCBIfam" id="TIGR00834">
    <property type="entry name" value="ae"/>
    <property type="match status" value="1"/>
</dbReference>
<dbReference type="Pfam" id="PF00955">
    <property type="entry name" value="HCO3_cotransp"/>
    <property type="match status" value="1"/>
</dbReference>
<evidence type="ECO:0000256" key="5">
    <source>
        <dbReference type="ARBA" id="ARBA00022692"/>
    </source>
</evidence>
<comment type="caution">
    <text evidence="13">The sequence shown here is derived from an EMBL/GenBank/DDBJ whole genome shotgun (WGS) entry which is preliminary data.</text>
</comment>
<feature type="transmembrane region" description="Helical" evidence="9">
    <location>
        <begin position="690"/>
        <end position="708"/>
    </location>
</feature>